<feature type="domain" description="D-arabinono-1,4-lactone oxidase C-terminal" evidence="2">
    <location>
        <begin position="2"/>
        <end position="58"/>
    </location>
</feature>
<sequence length="63" mass="7029">MTAVEARLAPFTPRPHWGKVFGLAPAAVAAAWPRYADFVALATRLDPTGTFRTELLDRYFPRP</sequence>
<keyword evidence="1" id="KW-0560">Oxidoreductase</keyword>
<evidence type="ECO:0000313" key="4">
    <source>
        <dbReference type="Proteomes" id="UP000783871"/>
    </source>
</evidence>
<evidence type="ECO:0000313" key="3">
    <source>
        <dbReference type="EMBL" id="NJP32895.1"/>
    </source>
</evidence>
<organism evidence="3 4">
    <name type="scientific">Micromonospora thermarum</name>
    <dbReference type="NCBI Taxonomy" id="2720024"/>
    <lineage>
        <taxon>Bacteria</taxon>
        <taxon>Bacillati</taxon>
        <taxon>Actinomycetota</taxon>
        <taxon>Actinomycetes</taxon>
        <taxon>Micromonosporales</taxon>
        <taxon>Micromonosporaceae</taxon>
        <taxon>Micromonospora</taxon>
    </lineage>
</organism>
<proteinExistence type="predicted"/>
<name>A0ABX0ZAA5_9ACTN</name>
<dbReference type="Gene3D" id="1.10.45.10">
    <property type="entry name" value="Vanillyl-alcohol Oxidase, Chain A, domain 4"/>
    <property type="match status" value="1"/>
</dbReference>
<keyword evidence="4" id="KW-1185">Reference proteome</keyword>
<evidence type="ECO:0000259" key="2">
    <source>
        <dbReference type="Pfam" id="PF04030"/>
    </source>
</evidence>
<accession>A0ABX0ZAA5</accession>
<dbReference type="InterPro" id="IPR007173">
    <property type="entry name" value="ALO_C"/>
</dbReference>
<dbReference type="Proteomes" id="UP000783871">
    <property type="component" value="Unassembled WGS sequence"/>
</dbReference>
<gene>
    <name evidence="3" type="ORF">HCJ94_13080</name>
</gene>
<protein>
    <recommendedName>
        <fullName evidence="2">D-arabinono-1,4-lactone oxidase C-terminal domain-containing protein</fullName>
    </recommendedName>
</protein>
<dbReference type="InterPro" id="IPR016171">
    <property type="entry name" value="Vanillyl_alc_oxidase_C-sub2"/>
</dbReference>
<comment type="caution">
    <text evidence="3">The sequence shown here is derived from an EMBL/GenBank/DDBJ whole genome shotgun (WGS) entry which is preliminary data.</text>
</comment>
<dbReference type="EMBL" id="JAATEO010000012">
    <property type="protein sequence ID" value="NJP32895.1"/>
    <property type="molecule type" value="Genomic_DNA"/>
</dbReference>
<dbReference type="RefSeq" id="WP_168001275.1">
    <property type="nucleotide sequence ID" value="NZ_JAATEO010000012.1"/>
</dbReference>
<dbReference type="Pfam" id="PF04030">
    <property type="entry name" value="ALO"/>
    <property type="match status" value="1"/>
</dbReference>
<evidence type="ECO:0000256" key="1">
    <source>
        <dbReference type="ARBA" id="ARBA00023002"/>
    </source>
</evidence>
<reference evidence="3 4" key="1">
    <citation type="submission" date="2020-03" db="EMBL/GenBank/DDBJ databases">
        <title>WGS of actinomycetes isolated from Thailand.</title>
        <authorList>
            <person name="Thawai C."/>
        </authorList>
    </citation>
    <scope>NUCLEOTIDE SEQUENCE [LARGE SCALE GENOMIC DNA]</scope>
    <source>
        <strain evidence="3 4">HSS6-12</strain>
    </source>
</reference>